<feature type="binding site" evidence="5">
    <location>
        <position position="122"/>
    </location>
    <ligand>
        <name>Mg(2+)</name>
        <dbReference type="ChEBI" id="CHEBI:18420"/>
    </ligand>
</feature>
<dbReference type="Gene3D" id="3.20.20.60">
    <property type="entry name" value="Phosphoenolpyruvate-binding domains"/>
    <property type="match status" value="1"/>
</dbReference>
<reference evidence="7 9" key="1">
    <citation type="journal article" date="2020" name="Microorganisms">
        <title>Reliable Identification of Environmental Pseudomonas Isolates Using the rpoD Gene.</title>
        <authorList>
            <consortium name="The Broad Institute Genome Sequencing Platform"/>
            <person name="Girard L."/>
            <person name="Lood C."/>
            <person name="Rokni-Zadeh H."/>
            <person name="van Noort V."/>
            <person name="Lavigne R."/>
            <person name="De Mot R."/>
        </authorList>
    </citation>
    <scope>NUCLEOTIDE SEQUENCE</scope>
    <source>
        <strain evidence="7 9">SWRI102</strain>
    </source>
</reference>
<accession>A0A923FJC3</accession>
<evidence type="ECO:0000256" key="2">
    <source>
        <dbReference type="ARBA" id="ARBA00022723"/>
    </source>
</evidence>
<evidence type="ECO:0000259" key="6">
    <source>
        <dbReference type="Pfam" id="PF03328"/>
    </source>
</evidence>
<evidence type="ECO:0000313" key="7">
    <source>
        <dbReference type="EMBL" id="MBC3393837.1"/>
    </source>
</evidence>
<proteinExistence type="predicted"/>
<keyword evidence="2 5" id="KW-0479">Metal-binding</keyword>
<feature type="binding site" evidence="5">
    <location>
        <position position="146"/>
    </location>
    <ligand>
        <name>Mg(2+)</name>
        <dbReference type="ChEBI" id="CHEBI:18420"/>
    </ligand>
</feature>
<dbReference type="PIRSF" id="PIRSF015582">
    <property type="entry name" value="Cit_lyase_B"/>
    <property type="match status" value="1"/>
</dbReference>
<gene>
    <name evidence="8" type="ORF">HU742_009115</name>
    <name evidence="7" type="ORF">HU742_01370</name>
</gene>
<reference evidence="8" key="3">
    <citation type="submission" date="2021-06" db="EMBL/GenBank/DDBJ databases">
        <title>Updating the genus Pseudomonas: Description of 43 new species and partition of the Pseudomonas putida group.</title>
        <authorList>
            <person name="Girard L."/>
            <person name="Lood C."/>
            <person name="Vandamme P."/>
            <person name="Rokni-Zadeh H."/>
            <person name="Van Noort V."/>
            <person name="Hofte M."/>
            <person name="Lavigne R."/>
            <person name="De Mot R."/>
        </authorList>
    </citation>
    <scope>NUCLEOTIDE SEQUENCE</scope>
    <source>
        <strain evidence="8">SWRI102</strain>
    </source>
</reference>
<dbReference type="Pfam" id="PF03328">
    <property type="entry name" value="HpcH_HpaI"/>
    <property type="match status" value="1"/>
</dbReference>
<dbReference type="Proteomes" id="UP000659438">
    <property type="component" value="Unassembled WGS sequence"/>
</dbReference>
<evidence type="ECO:0000256" key="1">
    <source>
        <dbReference type="ARBA" id="ARBA00001946"/>
    </source>
</evidence>
<comment type="cofactor">
    <cofactor evidence="1">
        <name>Mg(2+)</name>
        <dbReference type="ChEBI" id="CHEBI:18420"/>
    </cofactor>
</comment>
<dbReference type="GO" id="GO:0016829">
    <property type="term" value="F:lyase activity"/>
    <property type="evidence" value="ECO:0007669"/>
    <property type="project" value="UniProtKB-KW"/>
</dbReference>
<keyword evidence="9" id="KW-1185">Reference proteome</keyword>
<dbReference type="SUPFAM" id="SSF51621">
    <property type="entry name" value="Phosphoenolpyruvate/pyruvate domain"/>
    <property type="match status" value="1"/>
</dbReference>
<evidence type="ECO:0000313" key="8">
    <source>
        <dbReference type="EMBL" id="MBV4551290.1"/>
    </source>
</evidence>
<reference evidence="7" key="2">
    <citation type="submission" date="2020-07" db="EMBL/GenBank/DDBJ databases">
        <authorList>
            <person name="Lood C."/>
            <person name="Girard L."/>
        </authorList>
    </citation>
    <scope>NUCLEOTIDE SEQUENCE</scope>
    <source>
        <strain evidence="7">SWRI102</strain>
    </source>
</reference>
<dbReference type="GO" id="GO:0006107">
    <property type="term" value="P:oxaloacetate metabolic process"/>
    <property type="evidence" value="ECO:0007669"/>
    <property type="project" value="TreeGrafter"/>
</dbReference>
<keyword evidence="3 5" id="KW-0460">Magnesium</keyword>
<sequence>MSNLVPRSLLYCSALHPEQYVKSALADVMVIDLEDGVPALQKAQARSCVAQFYNSSVIQRTALRINPLRDNQGLLDLLLVQSLNHRPEFIIMAMTEAAAEIDVVRANLNRSEESPKILVTVETPGCLRNIHDIASSADGLIFGSADYAASLGVTIGGWNNMLHARASIVSAGSAAGIPVFDTAYFQLDNEAGLLQECCDVRNMGFSGKTAIHPKQIPLINEMFTPSNAEYEHALAVVQAAENSGEKITKLKNLMVGPPFVKQAKKVIQRAHELRR</sequence>
<dbReference type="InterPro" id="IPR011206">
    <property type="entry name" value="Citrate_lyase_beta/mcl1/mcl2"/>
</dbReference>
<dbReference type="RefSeq" id="WP_186642273.1">
    <property type="nucleotide sequence ID" value="NZ_JABWQX020000001.1"/>
</dbReference>
<keyword evidence="7" id="KW-0456">Lyase</keyword>
<dbReference type="EMBL" id="JABWQX010000001">
    <property type="protein sequence ID" value="MBC3393837.1"/>
    <property type="molecule type" value="Genomic_DNA"/>
</dbReference>
<feature type="domain" description="HpcH/HpaI aldolase/citrate lyase" evidence="6">
    <location>
        <begin position="22"/>
        <end position="213"/>
    </location>
</feature>
<evidence type="ECO:0000256" key="4">
    <source>
        <dbReference type="PIRSR" id="PIRSR015582-1"/>
    </source>
</evidence>
<dbReference type="PANTHER" id="PTHR32308">
    <property type="entry name" value="LYASE BETA SUBUNIT, PUTATIVE (AFU_ORTHOLOGUE AFUA_4G13030)-RELATED"/>
    <property type="match status" value="1"/>
</dbReference>
<feature type="binding site" evidence="4">
    <location>
        <position position="64"/>
    </location>
    <ligand>
        <name>substrate</name>
    </ligand>
</feature>
<dbReference type="InterPro" id="IPR015813">
    <property type="entry name" value="Pyrv/PenolPyrv_kinase-like_dom"/>
</dbReference>
<dbReference type="AlphaFoldDB" id="A0A923FJC3"/>
<dbReference type="EMBL" id="JABWQX020000001">
    <property type="protein sequence ID" value="MBV4551290.1"/>
    <property type="molecule type" value="Genomic_DNA"/>
</dbReference>
<dbReference type="PANTHER" id="PTHR32308:SF0">
    <property type="entry name" value="HPCH_HPAI ALDOLASE_CITRATE LYASE DOMAIN-CONTAINING PROTEIN"/>
    <property type="match status" value="1"/>
</dbReference>
<dbReference type="InterPro" id="IPR005000">
    <property type="entry name" value="Aldolase/citrate-lyase_domain"/>
</dbReference>
<dbReference type="GO" id="GO:0000287">
    <property type="term" value="F:magnesium ion binding"/>
    <property type="evidence" value="ECO:0007669"/>
    <property type="project" value="TreeGrafter"/>
</dbReference>
<comment type="caution">
    <text evidence="7">The sequence shown here is derived from an EMBL/GenBank/DDBJ whole genome shotgun (WGS) entry which is preliminary data.</text>
</comment>
<name>A0A923FJC3_9PSED</name>
<protein>
    <submittedName>
        <fullName evidence="7">CoA ester lyase</fullName>
    </submittedName>
</protein>
<organism evidence="7">
    <name type="scientific">Pseudomonas marvdashtae</name>
    <dbReference type="NCBI Taxonomy" id="2745500"/>
    <lineage>
        <taxon>Bacteria</taxon>
        <taxon>Pseudomonadati</taxon>
        <taxon>Pseudomonadota</taxon>
        <taxon>Gammaproteobacteria</taxon>
        <taxon>Pseudomonadales</taxon>
        <taxon>Pseudomonadaceae</taxon>
        <taxon>Pseudomonas</taxon>
    </lineage>
</organism>
<feature type="binding site" evidence="4">
    <location>
        <position position="122"/>
    </location>
    <ligand>
        <name>substrate</name>
    </ligand>
</feature>
<evidence type="ECO:0000256" key="3">
    <source>
        <dbReference type="ARBA" id="ARBA00022842"/>
    </source>
</evidence>
<evidence type="ECO:0000313" key="9">
    <source>
        <dbReference type="Proteomes" id="UP000659438"/>
    </source>
</evidence>
<dbReference type="InterPro" id="IPR040442">
    <property type="entry name" value="Pyrv_kinase-like_dom_sf"/>
</dbReference>
<evidence type="ECO:0000256" key="5">
    <source>
        <dbReference type="PIRSR" id="PIRSR015582-2"/>
    </source>
</evidence>